<protein>
    <submittedName>
        <fullName evidence="1">Uncharacterized protein</fullName>
    </submittedName>
</protein>
<organism evidence="1 2">
    <name type="scientific">Trichothecium roseum</name>
    <dbReference type="NCBI Taxonomy" id="47278"/>
    <lineage>
        <taxon>Eukaryota</taxon>
        <taxon>Fungi</taxon>
        <taxon>Dikarya</taxon>
        <taxon>Ascomycota</taxon>
        <taxon>Pezizomycotina</taxon>
        <taxon>Sordariomycetes</taxon>
        <taxon>Hypocreomycetidae</taxon>
        <taxon>Hypocreales</taxon>
        <taxon>Hypocreales incertae sedis</taxon>
        <taxon>Trichothecium</taxon>
    </lineage>
</organism>
<gene>
    <name evidence="1" type="ORF">N3K66_008315</name>
</gene>
<evidence type="ECO:0000313" key="1">
    <source>
        <dbReference type="EMBL" id="KAI9897293.1"/>
    </source>
</evidence>
<comment type="caution">
    <text evidence="1">The sequence shown here is derived from an EMBL/GenBank/DDBJ whole genome shotgun (WGS) entry which is preliminary data.</text>
</comment>
<evidence type="ECO:0000313" key="2">
    <source>
        <dbReference type="Proteomes" id="UP001163324"/>
    </source>
</evidence>
<accession>A0ACC0UTH0</accession>
<dbReference type="EMBL" id="CM047947">
    <property type="protein sequence ID" value="KAI9897293.1"/>
    <property type="molecule type" value="Genomic_DNA"/>
</dbReference>
<dbReference type="Proteomes" id="UP001163324">
    <property type="component" value="Chromosome 8"/>
</dbReference>
<name>A0ACC0UTH0_9HYPO</name>
<sequence>MRLSTSALAVAFAAVPMAAAFSTYNATLHTDTACGDAKPYSMDGTGYTDCVALEQTHNSISAFEDEPTGYCHFLLFSDDACATKLDSVDTLDGACNDVAGINSFRVSCYR</sequence>
<keyword evidence="2" id="KW-1185">Reference proteome</keyword>
<proteinExistence type="predicted"/>
<reference evidence="1" key="1">
    <citation type="submission" date="2022-10" db="EMBL/GenBank/DDBJ databases">
        <title>Complete Genome of Trichothecium roseum strain YXFP-22015, a Plant Pathogen Isolated from Citrus.</title>
        <authorList>
            <person name="Wang Y."/>
            <person name="Zhu L."/>
        </authorList>
    </citation>
    <scope>NUCLEOTIDE SEQUENCE</scope>
    <source>
        <strain evidence="1">YXFP-22015</strain>
    </source>
</reference>